<sequence>MDNVVENIIAIRKRDISKANEAFADFMSLTEKCLNDKVKLDHSLYKDCGGSKMEPIAVEVLREVSPQTPFRKEEIKLVAGAKFPDIQAEKYYGVEVKTTASNTWKSVGSSIVESTRIEDVSMIYMLFGKLGGDFAEFRCKPYQECLNNISLTHQPRYQIDMELNEKCRENIFQKMKIDYNDFRVLGEKEKIKKVRQYFRSEAKEGYEMPWWIGDEDSETSVPVTIRFLNNVSDEEKHDILVRMFILFPEILSNKSQSKYKRAVLWLCSRRALICSNIRDFFTSGGKVSKIGNCQFKSPVPQILSRLYDLKDDIVYLLNNPDESLVDDIGELWTIECNPVYYKTNWVAMMQNMCNKTPGLENIKIEDLLEEW</sequence>
<comment type="caution">
    <text evidence="1">The sequence shown here is derived from an EMBL/GenBank/DDBJ whole genome shotgun (WGS) entry which is preliminary data.</text>
</comment>
<reference evidence="1" key="1">
    <citation type="submission" date="2022-11" db="EMBL/GenBank/DDBJ databases">
        <title>Genomic repertoires linked with pathogenic potency of arthritogenic Prevotella copri isolated from the gut of rheumatoid arthritis patients.</title>
        <authorList>
            <person name="Nii T."/>
            <person name="Maeda Y."/>
            <person name="Motooka D."/>
            <person name="Naito M."/>
            <person name="Matsumoto Y."/>
            <person name="Ogawa T."/>
            <person name="Oguro-Igashira E."/>
            <person name="Kishikawa T."/>
            <person name="Yamashita M."/>
            <person name="Koizumi S."/>
            <person name="Kurakawa T."/>
            <person name="Okumura R."/>
            <person name="Kayama H."/>
            <person name="Murakami M."/>
            <person name="Sakaguchi T."/>
            <person name="Das B."/>
            <person name="Nakamura S."/>
            <person name="Okada Y."/>
            <person name="Kumanogoh A."/>
            <person name="Takeda K."/>
        </authorList>
    </citation>
    <scope>NUCLEOTIDE SEQUENCE</scope>
    <source>
        <strain evidence="1">F3-75</strain>
    </source>
</reference>
<gene>
    <name evidence="1" type="ORF">ONT16_07515</name>
</gene>
<dbReference type="Proteomes" id="UP001209344">
    <property type="component" value="Unassembled WGS sequence"/>
</dbReference>
<dbReference type="RefSeq" id="WP_264965960.1">
    <property type="nucleotide sequence ID" value="NZ_JAPDVK010000002.1"/>
</dbReference>
<accession>A0AAP3BDT8</accession>
<dbReference type="AlphaFoldDB" id="A0AAP3BDT8"/>
<proteinExistence type="predicted"/>
<name>A0AAP3BDT8_9BACT</name>
<dbReference type="EMBL" id="JAPDVK010000002">
    <property type="protein sequence ID" value="MCW4128102.1"/>
    <property type="molecule type" value="Genomic_DNA"/>
</dbReference>
<organism evidence="1 2">
    <name type="scientific">Segatella copri</name>
    <dbReference type="NCBI Taxonomy" id="165179"/>
    <lineage>
        <taxon>Bacteria</taxon>
        <taxon>Pseudomonadati</taxon>
        <taxon>Bacteroidota</taxon>
        <taxon>Bacteroidia</taxon>
        <taxon>Bacteroidales</taxon>
        <taxon>Prevotellaceae</taxon>
        <taxon>Segatella</taxon>
    </lineage>
</organism>
<evidence type="ECO:0000313" key="1">
    <source>
        <dbReference type="EMBL" id="MCW4128102.1"/>
    </source>
</evidence>
<evidence type="ECO:0000313" key="2">
    <source>
        <dbReference type="Proteomes" id="UP001209344"/>
    </source>
</evidence>
<protein>
    <submittedName>
        <fullName evidence="1">Uncharacterized protein</fullName>
    </submittedName>
</protein>